<name>A0AAU7E2I2_9VIRU</name>
<sequence length="169" mass="18572">MFKVSYAAFQSATLCRGKNDTRHYVNGFHLDAEGFIVATDGAILFTGKVETEAGESITVDVLGKAPSKFDYAEIDSTSAKFYSDKAGFLSALAVRFVDCRYPDWRRVTKFTEGQVSSIGFAGSYLHALEKAGKFYGKKSVKLEFQSATDACRVALSDTDFIVLMPARIK</sequence>
<accession>A0AAU7E2I2</accession>
<gene>
    <name evidence="1" type="ORF">TLEXVJXA_CDS0522</name>
</gene>
<protein>
    <submittedName>
        <fullName evidence="1">RusA-like Holliday junction resolvase</fullName>
    </submittedName>
</protein>
<reference evidence="1" key="1">
    <citation type="submission" date="2024-04" db="EMBL/GenBank/DDBJ databases">
        <title>Whole genome sequence of Salmonella Infantis pESI phage B1.</title>
        <authorList>
            <person name="Stephen J."/>
            <person name="Lekshmi M."/>
            <person name="Rajendran K."/>
            <person name="Nayak B.B."/>
            <person name="Kumar S.H."/>
        </authorList>
    </citation>
    <scope>NUCLEOTIDE SEQUENCE</scope>
</reference>
<proteinExistence type="predicted"/>
<dbReference type="EMBL" id="PP664540">
    <property type="protein sequence ID" value="XBH24307.1"/>
    <property type="molecule type" value="Genomic_DNA"/>
</dbReference>
<evidence type="ECO:0000313" key="1">
    <source>
        <dbReference type="EMBL" id="XBH24307.1"/>
    </source>
</evidence>
<organism evidence="1">
    <name type="scientific">Salmonella phage pJS4</name>
    <dbReference type="NCBI Taxonomy" id="3141578"/>
    <lineage>
        <taxon>Viruses</taxon>
    </lineage>
</organism>